<comment type="cofactor">
    <cofactor evidence="1">
        <name>FAD</name>
        <dbReference type="ChEBI" id="CHEBI:57692"/>
    </cofactor>
</comment>
<organism evidence="7 8">
    <name type="scientific">Glycomyces harbinensis</name>
    <dbReference type="NCBI Taxonomy" id="58114"/>
    <lineage>
        <taxon>Bacteria</taxon>
        <taxon>Bacillati</taxon>
        <taxon>Actinomycetota</taxon>
        <taxon>Actinomycetes</taxon>
        <taxon>Glycomycetales</taxon>
        <taxon>Glycomycetaceae</taxon>
        <taxon>Glycomyces</taxon>
    </lineage>
</organism>
<dbReference type="PANTHER" id="PTHR42913">
    <property type="entry name" value="APOPTOSIS-INDUCING FACTOR 1"/>
    <property type="match status" value="1"/>
</dbReference>
<evidence type="ECO:0000313" key="8">
    <source>
        <dbReference type="Proteomes" id="UP000198949"/>
    </source>
</evidence>
<reference evidence="8" key="1">
    <citation type="submission" date="2016-10" db="EMBL/GenBank/DDBJ databases">
        <authorList>
            <person name="Varghese N."/>
            <person name="Submissions S."/>
        </authorList>
    </citation>
    <scope>NUCLEOTIDE SEQUENCE [LARGE SCALE GENOMIC DNA]</scope>
    <source>
        <strain evidence="8">CGMCC 4.3516</strain>
    </source>
</reference>
<evidence type="ECO:0000259" key="6">
    <source>
        <dbReference type="Pfam" id="PF07992"/>
    </source>
</evidence>
<dbReference type="PRINTS" id="PR00368">
    <property type="entry name" value="FADPNR"/>
</dbReference>
<dbReference type="EMBL" id="FNAD01000007">
    <property type="protein sequence ID" value="SDD75818.1"/>
    <property type="molecule type" value="Genomic_DNA"/>
</dbReference>
<protein>
    <submittedName>
        <fullName evidence="7">NADH dehydrogenase, FAD-containing subunit</fullName>
    </submittedName>
</protein>
<comment type="similarity">
    <text evidence="2">Belongs to the NADH dehydrogenase family.</text>
</comment>
<keyword evidence="4" id="KW-0274">FAD</keyword>
<dbReference type="PANTHER" id="PTHR42913:SF3">
    <property type="entry name" value="64 KDA MITOCHONDRIAL NADH DEHYDROGENASE (EUROFUNG)"/>
    <property type="match status" value="1"/>
</dbReference>
<evidence type="ECO:0000256" key="4">
    <source>
        <dbReference type="ARBA" id="ARBA00022827"/>
    </source>
</evidence>
<evidence type="ECO:0000256" key="3">
    <source>
        <dbReference type="ARBA" id="ARBA00022630"/>
    </source>
</evidence>
<dbReference type="SUPFAM" id="SSF51905">
    <property type="entry name" value="FAD/NAD(P)-binding domain"/>
    <property type="match status" value="1"/>
</dbReference>
<dbReference type="GO" id="GO:0003955">
    <property type="term" value="F:NAD(P)H dehydrogenase (quinone) activity"/>
    <property type="evidence" value="ECO:0007669"/>
    <property type="project" value="TreeGrafter"/>
</dbReference>
<evidence type="ECO:0000256" key="5">
    <source>
        <dbReference type="ARBA" id="ARBA00023002"/>
    </source>
</evidence>
<dbReference type="AlphaFoldDB" id="A0A1G6XCD7"/>
<keyword evidence="8" id="KW-1185">Reference proteome</keyword>
<evidence type="ECO:0000256" key="2">
    <source>
        <dbReference type="ARBA" id="ARBA00005272"/>
    </source>
</evidence>
<dbReference type="GO" id="GO:0019646">
    <property type="term" value="P:aerobic electron transport chain"/>
    <property type="evidence" value="ECO:0007669"/>
    <property type="project" value="TreeGrafter"/>
</dbReference>
<dbReference type="Gene3D" id="3.50.50.100">
    <property type="match status" value="1"/>
</dbReference>
<sequence length="380" mass="39983">MGHRVLMLGAGYAGLTAARRLSTLLRHNDVEIVLVNDRTDFVERIRLHQLAAGQDLPRHELADLLAGTGVRLHCARVESIDAEERTVVADGEAIGYDTLVYALGSAGAPLPGAAEHGWSAASPAGALRLRGRLGRAGQGERVLVVGGGLTGLEIAAEIAEARPELSVALATSGGLGDWLAPAARRHLRRGFDRLGIEVREGVRIERFGPGGAVADGALVPADVSIAATGFAPNPIAAGSTLRLDDSGQVVVDAAMRSVSHPDVYAVGDAAWAMGPGGRPLRMSCSSGMPTGWIAAGEIAARLTDRRPPRLRARYFHQTISLGRRDAVVQFVTADDRPKRGCLTGRAAVRYKETLCRTAVWSFAHDLPAKPARNGALHSAA</sequence>
<dbReference type="PRINTS" id="PR00469">
    <property type="entry name" value="PNDRDTASEII"/>
</dbReference>
<proteinExistence type="inferred from homology"/>
<dbReference type="STRING" id="58114.SAMN05216270_10796"/>
<keyword evidence="3" id="KW-0285">Flavoprotein</keyword>
<dbReference type="InterPro" id="IPR036188">
    <property type="entry name" value="FAD/NAD-bd_sf"/>
</dbReference>
<evidence type="ECO:0000313" key="7">
    <source>
        <dbReference type="EMBL" id="SDD75818.1"/>
    </source>
</evidence>
<dbReference type="InterPro" id="IPR023753">
    <property type="entry name" value="FAD/NAD-binding_dom"/>
</dbReference>
<gene>
    <name evidence="7" type="ORF">SAMN05216270_10796</name>
</gene>
<dbReference type="OrthoDB" id="9784880at2"/>
<accession>A0A1G6XCD7</accession>
<dbReference type="RefSeq" id="WP_091035256.1">
    <property type="nucleotide sequence ID" value="NZ_FNAD01000007.1"/>
</dbReference>
<name>A0A1G6XCD7_9ACTN</name>
<dbReference type="InterPro" id="IPR051169">
    <property type="entry name" value="NADH-Q_oxidoreductase"/>
</dbReference>
<keyword evidence="5" id="KW-0560">Oxidoreductase</keyword>
<dbReference type="Pfam" id="PF07992">
    <property type="entry name" value="Pyr_redox_2"/>
    <property type="match status" value="1"/>
</dbReference>
<dbReference type="Proteomes" id="UP000198949">
    <property type="component" value="Unassembled WGS sequence"/>
</dbReference>
<feature type="domain" description="FAD/NAD(P)-binding" evidence="6">
    <location>
        <begin position="4"/>
        <end position="276"/>
    </location>
</feature>
<evidence type="ECO:0000256" key="1">
    <source>
        <dbReference type="ARBA" id="ARBA00001974"/>
    </source>
</evidence>